<comment type="caution">
    <text evidence="4">The sequence shown here is derived from an EMBL/GenBank/DDBJ whole genome shotgun (WGS) entry which is preliminary data.</text>
</comment>
<evidence type="ECO:0000259" key="3">
    <source>
        <dbReference type="Pfam" id="PF04389"/>
    </source>
</evidence>
<dbReference type="PANTHER" id="PTHR10404:SF75">
    <property type="entry name" value="GLUTAMATE CARBOXYPEPTIDASE AMP1-RELATED"/>
    <property type="match status" value="1"/>
</dbReference>
<evidence type="ECO:0000313" key="4">
    <source>
        <dbReference type="EMBL" id="GMH09688.1"/>
    </source>
</evidence>
<name>A0AAD3XM11_NEPGR</name>
<keyword evidence="2" id="KW-1133">Transmembrane helix</keyword>
<dbReference type="SUPFAM" id="SSF53187">
    <property type="entry name" value="Zn-dependent exopeptidases"/>
    <property type="match status" value="1"/>
</dbReference>
<proteinExistence type="predicted"/>
<gene>
    <name evidence="4" type="ORF">Nepgr_011529</name>
</gene>
<dbReference type="Gene3D" id="3.40.630.10">
    <property type="entry name" value="Zn peptidases"/>
    <property type="match status" value="1"/>
</dbReference>
<dbReference type="EMBL" id="BSYO01000009">
    <property type="protein sequence ID" value="GMH09688.1"/>
    <property type="molecule type" value="Genomic_DNA"/>
</dbReference>
<dbReference type="InterPro" id="IPR039373">
    <property type="entry name" value="Peptidase_M28B"/>
</dbReference>
<evidence type="ECO:0000256" key="2">
    <source>
        <dbReference type="SAM" id="Phobius"/>
    </source>
</evidence>
<dbReference type="Gene3D" id="3.50.30.30">
    <property type="match status" value="1"/>
</dbReference>
<dbReference type="GO" id="GO:0004180">
    <property type="term" value="F:carboxypeptidase activity"/>
    <property type="evidence" value="ECO:0007669"/>
    <property type="project" value="TreeGrafter"/>
</dbReference>
<dbReference type="PANTHER" id="PTHR10404">
    <property type="entry name" value="N-ACETYLATED-ALPHA-LINKED ACIDIC DIPEPTIDASE"/>
    <property type="match status" value="1"/>
</dbReference>
<dbReference type="InterPro" id="IPR046450">
    <property type="entry name" value="PA_dom_sf"/>
</dbReference>
<keyword evidence="2" id="KW-0472">Membrane</keyword>
<dbReference type="AlphaFoldDB" id="A0AAD3XM11"/>
<evidence type="ECO:0000313" key="5">
    <source>
        <dbReference type="Proteomes" id="UP001279734"/>
    </source>
</evidence>
<feature type="transmembrane region" description="Helical" evidence="2">
    <location>
        <begin position="21"/>
        <end position="40"/>
    </location>
</feature>
<feature type="transmembrane region" description="Helical" evidence="2">
    <location>
        <begin position="373"/>
        <end position="394"/>
    </location>
</feature>
<organism evidence="4 5">
    <name type="scientific">Nepenthes gracilis</name>
    <name type="common">Slender pitcher plant</name>
    <dbReference type="NCBI Taxonomy" id="150966"/>
    <lineage>
        <taxon>Eukaryota</taxon>
        <taxon>Viridiplantae</taxon>
        <taxon>Streptophyta</taxon>
        <taxon>Embryophyta</taxon>
        <taxon>Tracheophyta</taxon>
        <taxon>Spermatophyta</taxon>
        <taxon>Magnoliopsida</taxon>
        <taxon>eudicotyledons</taxon>
        <taxon>Gunneridae</taxon>
        <taxon>Pentapetalae</taxon>
        <taxon>Caryophyllales</taxon>
        <taxon>Nepenthaceae</taxon>
        <taxon>Nepenthes</taxon>
    </lineage>
</organism>
<dbReference type="SUPFAM" id="SSF52025">
    <property type="entry name" value="PA domain"/>
    <property type="match status" value="1"/>
</dbReference>
<evidence type="ECO:0000256" key="1">
    <source>
        <dbReference type="ARBA" id="ARBA00023180"/>
    </source>
</evidence>
<dbReference type="Proteomes" id="UP001279734">
    <property type="component" value="Unassembled WGS sequence"/>
</dbReference>
<dbReference type="InterPro" id="IPR007484">
    <property type="entry name" value="Peptidase_M28"/>
</dbReference>
<keyword evidence="1" id="KW-0325">Glycoprotein</keyword>
<dbReference type="Pfam" id="PF04389">
    <property type="entry name" value="Peptidase_M28"/>
    <property type="match status" value="1"/>
</dbReference>
<keyword evidence="5" id="KW-1185">Reference proteome</keyword>
<protein>
    <recommendedName>
        <fullName evidence="3">Peptidase M28 domain-containing protein</fullName>
    </recommendedName>
</protein>
<sequence length="399" mass="44171">MAHLLHSLISKNATIFCRIPSPISSFAFVILLCIMGFYSLHHPPLLTETKTQSHYSSPSFHQIFLSLSSNSTLSHYLRFLTLHPHLAGTDQARHTAKYVRTHFQDLGLEIRVAEYQGRAGPDVVSPYHAYSPSGTVRAKAVFVNHGREDDYRALGLLGVTVKGCIVIARRGEIPRSGVVKRADENEALAVLTYVEGDRRFAEGVERGTVMRGLGTHLVLGVVDTLTTKVAGVGPGPTIVNLTYQGEGKMATIQDVFAIIRAVVDIARRYAALLNMGWRPRRTLVLCSWDAEEFGMIGSTEWVEQNLILLGSKAVAYLNMDCAVQGPGLFAGASPQLDDILVEVMKRSRILMWTAQWFMNNGQLLMKALTFGGLVEWTLILLHFCIMLVFLLLICTTEKT</sequence>
<accession>A0AAD3XM11</accession>
<keyword evidence="2" id="KW-0812">Transmembrane</keyword>
<reference evidence="4" key="1">
    <citation type="submission" date="2023-05" db="EMBL/GenBank/DDBJ databases">
        <title>Nepenthes gracilis genome sequencing.</title>
        <authorList>
            <person name="Fukushima K."/>
        </authorList>
    </citation>
    <scope>NUCLEOTIDE SEQUENCE</scope>
    <source>
        <strain evidence="4">SING2019-196</strain>
    </source>
</reference>
<feature type="domain" description="Peptidase M28" evidence="3">
    <location>
        <begin position="261"/>
        <end position="326"/>
    </location>
</feature>